<name>A0A819J212_9BILA</name>
<dbReference type="Proteomes" id="UP000663868">
    <property type="component" value="Unassembled WGS sequence"/>
</dbReference>
<feature type="region of interest" description="Disordered" evidence="1">
    <location>
        <begin position="1063"/>
        <end position="1082"/>
    </location>
</feature>
<gene>
    <name evidence="2" type="ORF">KXQ929_LOCUS24195</name>
</gene>
<dbReference type="EMBL" id="CAJOBB010001986">
    <property type="protein sequence ID" value="CAF3926249.1"/>
    <property type="molecule type" value="Genomic_DNA"/>
</dbReference>
<feature type="compositionally biased region" description="Low complexity" evidence="1">
    <location>
        <begin position="1065"/>
        <end position="1078"/>
    </location>
</feature>
<organism evidence="2 3">
    <name type="scientific">Adineta steineri</name>
    <dbReference type="NCBI Taxonomy" id="433720"/>
    <lineage>
        <taxon>Eukaryota</taxon>
        <taxon>Metazoa</taxon>
        <taxon>Spiralia</taxon>
        <taxon>Gnathifera</taxon>
        <taxon>Rotifera</taxon>
        <taxon>Eurotatoria</taxon>
        <taxon>Bdelloidea</taxon>
        <taxon>Adinetida</taxon>
        <taxon>Adinetidae</taxon>
        <taxon>Adineta</taxon>
    </lineage>
</organism>
<accession>A0A819J212</accession>
<feature type="region of interest" description="Disordered" evidence="1">
    <location>
        <begin position="888"/>
        <end position="912"/>
    </location>
</feature>
<sequence>MPMQKNDSYSTQISENIFRLTNVSPIPFNLLEVFADFHQPALIRFFDEHKALGLDIAPFLFGFLVHTAVMLDGAELYNPDGSGYLTSMNLFAQLIGEPGTNKSSLLRAFSSTMSVLSHLFPEFFSETVTETINGKETTNDVSLIENVFIFSDELDVMNIRFGVYLGGSMDNDIKTIGAKLLCQGYDTIRNLLRTTGSTSFFIKRGSINIFGASTGNMLSTVHRQYQNPSMSDGAVSRFLYITASAHKPVSGPPSKILSIQPNMVHILIVMRLIGEYKPILVFGQYKNESEVPTTVSIPDDIQELIQDNGGSILPVEILAELKPTILIPHEDGDREVDGNLLSPQTALKRIMDYYYSESLKTDQKGKSSYTPLQRAFYRKSGAKLAKISALCYIISFAINICYESINFIRFGDGLFMKDVIDNEQYNRLFLFYDHAKNIIKQKMDQAPSYGANNRPLIVVNKAAVKAAEVLYEYSSRTTALLFDDIEAIKIENDSTNISNNLSTKKSFFEEETILLIMASPILSKAWFSNVLTGLPYTGIFKNYLKSKTKIIRLTDAINYLINTGLVQNGIGDKRHLVGARKETLRKTPPCIIRTDKDKLAALESININIDEYEHIYMNSPLPTNMLLTDETIKLILSDNAYIPVLHLFNDICIEQEMERRIAAHVVQHEFFKGKKQYCIISSSQRVNNDGTDIQNNFEFHLDLLSNNNNNLSTSDVSILPINNLASSTSSSPSHIGNSSLFSSLCTSNSTTSLSNSILPNQNNQDNMSLEQELHQIQANILQDYFYSRTLNEKNVVSNMCNENILGTQVLDPVNTSVIKNNELRVPTSNTVHVEKQTKIQDKNQSELNSGNNLMEVINTNSTQSFEPIPDVVQNNNYSFKRLLYEESESPRKKLQKNNINKNEDGKRTTSPIEHTFSTIQPFSSSPINTNSTITIGFTHANEYRVNQFSSIDIDTNLQQNNSTTSTQSSTGMDINKDYNDVVAPFIDNMLIDNAHSMINSSICQSEMLMLSDNIQLNMLDPTSSNIIRSDVNMSNSMSITDYQHHDVNKSFLVYKNINRQGDTESSSFDTTSSSSNNFVNIDPEGDRHNINLNVDKSLINSDENNYYRPLWTLFLVSVLTVLTV</sequence>
<evidence type="ECO:0000256" key="1">
    <source>
        <dbReference type="SAM" id="MobiDB-lite"/>
    </source>
</evidence>
<protein>
    <submittedName>
        <fullName evidence="2">Uncharacterized protein</fullName>
    </submittedName>
</protein>
<evidence type="ECO:0000313" key="2">
    <source>
        <dbReference type="EMBL" id="CAF3926249.1"/>
    </source>
</evidence>
<comment type="caution">
    <text evidence="2">The sequence shown here is derived from an EMBL/GenBank/DDBJ whole genome shotgun (WGS) entry which is preliminary data.</text>
</comment>
<proteinExistence type="predicted"/>
<dbReference type="AlphaFoldDB" id="A0A819J212"/>
<evidence type="ECO:0000313" key="3">
    <source>
        <dbReference type="Proteomes" id="UP000663868"/>
    </source>
</evidence>
<reference evidence="2" key="1">
    <citation type="submission" date="2021-02" db="EMBL/GenBank/DDBJ databases">
        <authorList>
            <person name="Nowell W R."/>
        </authorList>
    </citation>
    <scope>NUCLEOTIDE SEQUENCE</scope>
</reference>